<feature type="active site" description="Nucleophile" evidence="4 5">
    <location>
        <position position="51"/>
    </location>
</feature>
<dbReference type="RefSeq" id="WP_090702928.1">
    <property type="nucleotide sequence ID" value="NZ_FNHH01000008.1"/>
</dbReference>
<organism evidence="9 10">
    <name type="scientific">Daejeonella rubra</name>
    <dbReference type="NCBI Taxonomy" id="990371"/>
    <lineage>
        <taxon>Bacteria</taxon>
        <taxon>Pseudomonadati</taxon>
        <taxon>Bacteroidota</taxon>
        <taxon>Sphingobacteriia</taxon>
        <taxon>Sphingobacteriales</taxon>
        <taxon>Sphingobacteriaceae</taxon>
        <taxon>Daejeonella</taxon>
    </lineage>
</organism>
<dbReference type="GO" id="GO:0003723">
    <property type="term" value="F:RNA binding"/>
    <property type="evidence" value="ECO:0007669"/>
    <property type="project" value="InterPro"/>
</dbReference>
<dbReference type="CDD" id="cd02570">
    <property type="entry name" value="PseudoU_synth_EcTruA"/>
    <property type="match status" value="1"/>
</dbReference>
<sequence length="267" mass="31177">MRYFVHIGYKGTNYFGWQRQPDKLSVQEILEDNLSKIFKIPITIFGCGRTDAGVHASQYFFHMDIEKPWNFDLFFRLNRILPDDIALFDIIPVEGQPHARYDAIQRSYDFFIHTYKDPFLSQSSSLYLRKSFDLHEMKKAVDLLPKYEDYRAFCKSPDKNEHTICRVSSAGLYTNIGGDRIRFQISSNRFLGRMIRIIVRKLIEIGDGTLSVDEFESHLISRNIPSKILPAHPQGLFLSKVSYPFLDIEPKAKFPATEDSEYWNKVV</sequence>
<evidence type="ECO:0000256" key="1">
    <source>
        <dbReference type="ARBA" id="ARBA00009375"/>
    </source>
</evidence>
<keyword evidence="2 4" id="KW-0819">tRNA processing</keyword>
<dbReference type="PANTHER" id="PTHR11142:SF0">
    <property type="entry name" value="TRNA PSEUDOURIDINE SYNTHASE-LIKE 1"/>
    <property type="match status" value="1"/>
</dbReference>
<dbReference type="PANTHER" id="PTHR11142">
    <property type="entry name" value="PSEUDOURIDYLATE SYNTHASE"/>
    <property type="match status" value="1"/>
</dbReference>
<dbReference type="GO" id="GO:0031119">
    <property type="term" value="P:tRNA pseudouridine synthesis"/>
    <property type="evidence" value="ECO:0007669"/>
    <property type="project" value="UniProtKB-UniRule"/>
</dbReference>
<accession>A0A1G9RFT0</accession>
<reference evidence="10" key="1">
    <citation type="submission" date="2016-10" db="EMBL/GenBank/DDBJ databases">
        <authorList>
            <person name="Varghese N."/>
            <person name="Submissions S."/>
        </authorList>
    </citation>
    <scope>NUCLEOTIDE SEQUENCE [LARGE SCALE GENOMIC DNA]</scope>
    <source>
        <strain evidence="10">DSM 24536</strain>
    </source>
</reference>
<evidence type="ECO:0000313" key="10">
    <source>
        <dbReference type="Proteomes" id="UP000199226"/>
    </source>
</evidence>
<dbReference type="AlphaFoldDB" id="A0A1G9RFT0"/>
<dbReference type="InterPro" id="IPR020103">
    <property type="entry name" value="PsdUridine_synth_cat_dom_sf"/>
</dbReference>
<dbReference type="InterPro" id="IPR020094">
    <property type="entry name" value="TruA/RsuA/RluB/E/F_N"/>
</dbReference>
<dbReference type="Proteomes" id="UP000199226">
    <property type="component" value="Unassembled WGS sequence"/>
</dbReference>
<evidence type="ECO:0000259" key="8">
    <source>
        <dbReference type="Pfam" id="PF01416"/>
    </source>
</evidence>
<comment type="subunit">
    <text evidence="4">Homodimer.</text>
</comment>
<feature type="domain" description="Pseudouridine synthase I TruA alpha/beta" evidence="8">
    <location>
        <begin position="9"/>
        <end position="57"/>
    </location>
</feature>
<dbReference type="Gene3D" id="3.30.70.660">
    <property type="entry name" value="Pseudouridine synthase I, catalytic domain, C-terminal subdomain"/>
    <property type="match status" value="1"/>
</dbReference>
<evidence type="ECO:0000256" key="3">
    <source>
        <dbReference type="ARBA" id="ARBA00023235"/>
    </source>
</evidence>
<protein>
    <recommendedName>
        <fullName evidence="4">tRNA pseudouridine synthase A</fullName>
        <ecNumber evidence="4">5.4.99.12</ecNumber>
    </recommendedName>
    <alternativeName>
        <fullName evidence="4">tRNA pseudouridine(38-40) synthase</fullName>
    </alternativeName>
    <alternativeName>
        <fullName evidence="4">tRNA pseudouridylate synthase I</fullName>
    </alternativeName>
    <alternativeName>
        <fullName evidence="4">tRNA-uridine isomerase I</fullName>
    </alternativeName>
</protein>
<dbReference type="InterPro" id="IPR020095">
    <property type="entry name" value="PsdUridine_synth_TruA_C"/>
</dbReference>
<dbReference type="GO" id="GO:0160147">
    <property type="term" value="F:tRNA pseudouridine(38-40) synthase activity"/>
    <property type="evidence" value="ECO:0007669"/>
    <property type="project" value="UniProtKB-EC"/>
</dbReference>
<evidence type="ECO:0000256" key="4">
    <source>
        <dbReference type="HAMAP-Rule" id="MF_00171"/>
    </source>
</evidence>
<feature type="domain" description="Pseudouridine synthase I TruA alpha/beta" evidence="8">
    <location>
        <begin position="149"/>
        <end position="244"/>
    </location>
</feature>
<dbReference type="EC" id="5.4.99.12" evidence="4"/>
<dbReference type="PIRSF" id="PIRSF001430">
    <property type="entry name" value="tRNA_psdUrid_synth"/>
    <property type="match status" value="1"/>
</dbReference>
<evidence type="ECO:0000313" key="9">
    <source>
        <dbReference type="EMBL" id="SDM22172.1"/>
    </source>
</evidence>
<dbReference type="OrthoDB" id="9811823at2"/>
<name>A0A1G9RFT0_9SPHI</name>
<dbReference type="HAMAP" id="MF_00171">
    <property type="entry name" value="TruA"/>
    <property type="match status" value="1"/>
</dbReference>
<dbReference type="Pfam" id="PF01416">
    <property type="entry name" value="PseudoU_synth_1"/>
    <property type="match status" value="2"/>
</dbReference>
<evidence type="ECO:0000256" key="7">
    <source>
        <dbReference type="RuleBase" id="RU003792"/>
    </source>
</evidence>
<evidence type="ECO:0000256" key="2">
    <source>
        <dbReference type="ARBA" id="ARBA00022694"/>
    </source>
</evidence>
<gene>
    <name evidence="4" type="primary">truA</name>
    <name evidence="9" type="ORF">SAMN05421813_1085</name>
</gene>
<keyword evidence="10" id="KW-1185">Reference proteome</keyword>
<keyword evidence="3 4" id="KW-0413">Isomerase</keyword>
<comment type="similarity">
    <text evidence="1 4 7">Belongs to the tRNA pseudouridine synthase TruA family.</text>
</comment>
<dbReference type="STRING" id="990371.SAMN05421813_1085"/>
<comment type="caution">
    <text evidence="4">Lacks conserved residue(s) required for the propagation of feature annotation.</text>
</comment>
<evidence type="ECO:0000256" key="6">
    <source>
        <dbReference type="PIRSR" id="PIRSR001430-2"/>
    </source>
</evidence>
<dbReference type="EMBL" id="FNHH01000008">
    <property type="protein sequence ID" value="SDM22172.1"/>
    <property type="molecule type" value="Genomic_DNA"/>
</dbReference>
<feature type="binding site" evidence="4 6">
    <location>
        <position position="108"/>
    </location>
    <ligand>
        <name>substrate</name>
    </ligand>
</feature>
<dbReference type="InterPro" id="IPR020097">
    <property type="entry name" value="PsdUridine_synth_TruA_a/b_dom"/>
</dbReference>
<comment type="catalytic activity">
    <reaction evidence="4 7">
        <text>uridine(38/39/40) in tRNA = pseudouridine(38/39/40) in tRNA</text>
        <dbReference type="Rhea" id="RHEA:22376"/>
        <dbReference type="Rhea" id="RHEA-COMP:10085"/>
        <dbReference type="Rhea" id="RHEA-COMP:10087"/>
        <dbReference type="ChEBI" id="CHEBI:65314"/>
        <dbReference type="ChEBI" id="CHEBI:65315"/>
        <dbReference type="EC" id="5.4.99.12"/>
    </reaction>
</comment>
<dbReference type="Gene3D" id="3.30.70.580">
    <property type="entry name" value="Pseudouridine synthase I, catalytic domain, N-terminal subdomain"/>
    <property type="match status" value="1"/>
</dbReference>
<evidence type="ECO:0000256" key="5">
    <source>
        <dbReference type="PIRSR" id="PIRSR001430-1"/>
    </source>
</evidence>
<comment type="function">
    <text evidence="4">Formation of pseudouridine at positions 38, 39 and 40 in the anticodon stem and loop of transfer RNAs.</text>
</comment>
<dbReference type="InterPro" id="IPR001406">
    <property type="entry name" value="PsdUridine_synth_TruA"/>
</dbReference>
<dbReference type="SUPFAM" id="SSF55120">
    <property type="entry name" value="Pseudouridine synthase"/>
    <property type="match status" value="1"/>
</dbReference>
<proteinExistence type="inferred from homology"/>